<dbReference type="EMBL" id="MPUH01001063">
    <property type="protein sequence ID" value="OMJ70675.1"/>
    <property type="molecule type" value="Genomic_DNA"/>
</dbReference>
<name>A0A1R2B1V7_9CILI</name>
<reference evidence="1 2" key="1">
    <citation type="submission" date="2016-11" db="EMBL/GenBank/DDBJ databases">
        <title>The macronuclear genome of Stentor coeruleus: a giant cell with tiny introns.</title>
        <authorList>
            <person name="Slabodnick M."/>
            <person name="Ruby J.G."/>
            <person name="Reiff S.B."/>
            <person name="Swart E.C."/>
            <person name="Gosai S."/>
            <person name="Prabakaran S."/>
            <person name="Witkowska E."/>
            <person name="Larue G.E."/>
            <person name="Fisher S."/>
            <person name="Freeman R.M."/>
            <person name="Gunawardena J."/>
            <person name="Chu W."/>
            <person name="Stover N.A."/>
            <person name="Gregory B.D."/>
            <person name="Nowacki M."/>
            <person name="Derisi J."/>
            <person name="Roy S.W."/>
            <person name="Marshall W.F."/>
            <person name="Sood P."/>
        </authorList>
    </citation>
    <scope>NUCLEOTIDE SEQUENCE [LARGE SCALE GENOMIC DNA]</scope>
    <source>
        <strain evidence="1">WM001</strain>
    </source>
</reference>
<keyword evidence="2" id="KW-1185">Reference proteome</keyword>
<evidence type="ECO:0000313" key="1">
    <source>
        <dbReference type="EMBL" id="OMJ70675.1"/>
    </source>
</evidence>
<protein>
    <submittedName>
        <fullName evidence="1">Uncharacterized protein</fullName>
    </submittedName>
</protein>
<dbReference type="AlphaFoldDB" id="A0A1R2B1V7"/>
<organism evidence="1 2">
    <name type="scientific">Stentor coeruleus</name>
    <dbReference type="NCBI Taxonomy" id="5963"/>
    <lineage>
        <taxon>Eukaryota</taxon>
        <taxon>Sar</taxon>
        <taxon>Alveolata</taxon>
        <taxon>Ciliophora</taxon>
        <taxon>Postciliodesmatophora</taxon>
        <taxon>Heterotrichea</taxon>
        <taxon>Heterotrichida</taxon>
        <taxon>Stentoridae</taxon>
        <taxon>Stentor</taxon>
    </lineage>
</organism>
<dbReference type="Proteomes" id="UP000187209">
    <property type="component" value="Unassembled WGS sequence"/>
</dbReference>
<accession>A0A1R2B1V7</accession>
<comment type="caution">
    <text evidence="1">The sequence shown here is derived from an EMBL/GenBank/DDBJ whole genome shotgun (WGS) entry which is preliminary data.</text>
</comment>
<sequence>MEFFENKLNINPRQCQPINSDNIKDLTYAKPYSSNTHLSNSQGFTKLNFPINKNVDFSNDSNLLTESIKPELESYKTSKRSSKKIVTSSTYILKKSKFEGKSLKAVVEDTSAIKPRSNVYSTKHNHCNPKQNRLFQRYDEDINTQDPPKNPINSLNPYQDINNFEIPNHNNKIQIPLRDYKVCESKETKAKIISDINSKSLVFEKIKENQISEDHFYNKKTNKLNGKLQIPIRVYKNDIEKDEELEDLNQRINKLSISSIEDLKQIDQDKDKFEDKMIINREVKDFNNENVFKNIEKDIYMFVENTLGCINADELKLDALQKYGIQCSVVDFPVKKLIISGREWNNNDIDRLKKLERAFQLKVSYTFIATKEKPIILTISN</sequence>
<proteinExistence type="predicted"/>
<gene>
    <name evidence="1" type="ORF">SteCoe_31286</name>
</gene>
<evidence type="ECO:0000313" key="2">
    <source>
        <dbReference type="Proteomes" id="UP000187209"/>
    </source>
</evidence>